<dbReference type="Pfam" id="PF01638">
    <property type="entry name" value="HxlR"/>
    <property type="match status" value="1"/>
</dbReference>
<evidence type="ECO:0000256" key="3">
    <source>
        <dbReference type="ARBA" id="ARBA00023163"/>
    </source>
</evidence>
<keyword evidence="3" id="KW-0804">Transcription</keyword>
<dbReference type="InterPro" id="IPR036388">
    <property type="entry name" value="WH-like_DNA-bd_sf"/>
</dbReference>
<sequence length="145" mass="16535">MNQDRYEACPVARSVQLIGDRWALLIIREAFDGVKRFSDFQKNLNVAKNILSDRLAKLIDAQILKNQPASNGSAYLEYVLTEQGYALFPIIVALRQWGEQFLFAEDQPHSILLEKNTGDELALMQPMTKKGKHLLAQETFVKKIN</sequence>
<protein>
    <submittedName>
        <fullName evidence="4">Helix-turn-helix transcriptional regulator</fullName>
    </submittedName>
</protein>
<proteinExistence type="predicted"/>
<keyword evidence="1" id="KW-0805">Transcription regulation</keyword>
<dbReference type="SUPFAM" id="SSF46785">
    <property type="entry name" value="Winged helix' DNA-binding domain"/>
    <property type="match status" value="1"/>
</dbReference>
<dbReference type="InterPro" id="IPR002577">
    <property type="entry name" value="HTH_HxlR"/>
</dbReference>
<dbReference type="GeneID" id="67745891"/>
<dbReference type="Proteomes" id="UP000887320">
    <property type="component" value="Unassembled WGS sequence"/>
</dbReference>
<dbReference type="AlphaFoldDB" id="A0A6A1RIY5"/>
<evidence type="ECO:0000313" key="4">
    <source>
        <dbReference type="EMBL" id="MCF0266332.1"/>
    </source>
</evidence>
<dbReference type="PROSITE" id="PS51118">
    <property type="entry name" value="HTH_HXLR"/>
    <property type="match status" value="1"/>
</dbReference>
<dbReference type="InterPro" id="IPR036390">
    <property type="entry name" value="WH_DNA-bd_sf"/>
</dbReference>
<gene>
    <name evidence="4" type="ORF">KW868_17920</name>
</gene>
<accession>A0A6A1RIY5</accession>
<evidence type="ECO:0000313" key="5">
    <source>
        <dbReference type="Proteomes" id="UP000887320"/>
    </source>
</evidence>
<comment type="caution">
    <text evidence="4">The sequence shown here is derived from an EMBL/GenBank/DDBJ whole genome shotgun (WGS) entry which is preliminary data.</text>
</comment>
<dbReference type="RefSeq" id="WP_004725772.1">
    <property type="nucleotide sequence ID" value="NZ_AP014630.1"/>
</dbReference>
<dbReference type="PANTHER" id="PTHR33204:SF18">
    <property type="entry name" value="TRANSCRIPTIONAL REGULATORY PROTEIN"/>
    <property type="match status" value="1"/>
</dbReference>
<evidence type="ECO:0000256" key="1">
    <source>
        <dbReference type="ARBA" id="ARBA00023015"/>
    </source>
</evidence>
<dbReference type="Gene3D" id="1.10.10.10">
    <property type="entry name" value="Winged helix-like DNA-binding domain superfamily/Winged helix DNA-binding domain"/>
    <property type="match status" value="1"/>
</dbReference>
<evidence type="ECO:0000256" key="2">
    <source>
        <dbReference type="ARBA" id="ARBA00023125"/>
    </source>
</evidence>
<organism evidence="4 5">
    <name type="scientific">Acinetobacter guillouiae</name>
    <name type="common">Acinetobacter genomosp. 11</name>
    <dbReference type="NCBI Taxonomy" id="106649"/>
    <lineage>
        <taxon>Bacteria</taxon>
        <taxon>Pseudomonadati</taxon>
        <taxon>Pseudomonadota</taxon>
        <taxon>Gammaproteobacteria</taxon>
        <taxon>Moraxellales</taxon>
        <taxon>Moraxellaceae</taxon>
        <taxon>Acinetobacter</taxon>
    </lineage>
</organism>
<dbReference type="EMBL" id="JAHWXT010000007">
    <property type="protein sequence ID" value="MCF0266332.1"/>
    <property type="molecule type" value="Genomic_DNA"/>
</dbReference>
<dbReference type="GO" id="GO:0003677">
    <property type="term" value="F:DNA binding"/>
    <property type="evidence" value="ECO:0007669"/>
    <property type="project" value="UniProtKB-KW"/>
</dbReference>
<keyword evidence="2" id="KW-0238">DNA-binding</keyword>
<dbReference type="PANTHER" id="PTHR33204">
    <property type="entry name" value="TRANSCRIPTIONAL REGULATOR, MARR FAMILY"/>
    <property type="match status" value="1"/>
</dbReference>
<name>A0A6A1RIY5_ACIGI</name>
<reference evidence="4" key="1">
    <citation type="submission" date="2021-07" db="EMBL/GenBank/DDBJ databases">
        <authorList>
            <person name="Fernandez M."/>
            <person name="Pereira P."/>
            <person name="Torres Tejerizo G.A."/>
            <person name="Gonzalez P."/>
            <person name="Agostini E."/>
        </authorList>
    </citation>
    <scope>NUCLEOTIDE SEQUENCE</scope>
    <source>
        <strain evidence="4">SFC 500-1A</strain>
    </source>
</reference>